<dbReference type="PANTHER" id="PTHR16083:SF69">
    <property type="entry name" value="LEUCINE-RICH REPEAT DOMAIN SUPERFAMILY"/>
    <property type="match status" value="1"/>
</dbReference>
<sequence>MFPTIAHMRNLKTLKLRECSLKDGEIPSGIGELSNLKELDLSANDFSLLDFSISQLTCLKVLKLSFCKNLIELPDLLSSLVILTANFCMSLKTIRNYKWGKAIENCPMLLVLPGLEIPMGFTPPLLEDLLKISVTQVSSGVSSEDDVVWAEKSLVDFGTCFVFMCVVQLI</sequence>
<dbReference type="InterPro" id="IPR032675">
    <property type="entry name" value="LRR_dom_sf"/>
</dbReference>
<dbReference type="SUPFAM" id="SSF52058">
    <property type="entry name" value="L domain-like"/>
    <property type="match status" value="1"/>
</dbReference>
<reference evidence="1 2" key="1">
    <citation type="submission" date="2019-05" db="EMBL/GenBank/DDBJ databases">
        <title>Mikania micrantha, genome provides insights into the molecular mechanism of rapid growth.</title>
        <authorList>
            <person name="Liu B."/>
        </authorList>
    </citation>
    <scope>NUCLEOTIDE SEQUENCE [LARGE SCALE GENOMIC DNA]</scope>
    <source>
        <strain evidence="1">NLD-2019</strain>
        <tissue evidence="1">Leaf</tissue>
    </source>
</reference>
<accession>A0A5N6NBE2</accession>
<keyword evidence="2" id="KW-1185">Reference proteome</keyword>
<dbReference type="Pfam" id="PF00560">
    <property type="entry name" value="LRR_1"/>
    <property type="match status" value="2"/>
</dbReference>
<dbReference type="InterPro" id="IPR001611">
    <property type="entry name" value="Leu-rich_rpt"/>
</dbReference>
<dbReference type="OrthoDB" id="999528at2759"/>
<dbReference type="EMBL" id="SZYD01000012">
    <property type="protein sequence ID" value="KAD4585171.1"/>
    <property type="molecule type" value="Genomic_DNA"/>
</dbReference>
<name>A0A5N6NBE2_9ASTR</name>
<evidence type="ECO:0000313" key="1">
    <source>
        <dbReference type="EMBL" id="KAD4585171.1"/>
    </source>
</evidence>
<dbReference type="Gene3D" id="3.80.10.10">
    <property type="entry name" value="Ribonuclease Inhibitor"/>
    <property type="match status" value="1"/>
</dbReference>
<dbReference type="AlphaFoldDB" id="A0A5N6NBE2"/>
<dbReference type="PANTHER" id="PTHR16083">
    <property type="entry name" value="LEUCINE RICH REPEAT CONTAINING PROTEIN"/>
    <property type="match status" value="1"/>
</dbReference>
<comment type="caution">
    <text evidence="1">The sequence shown here is derived from an EMBL/GenBank/DDBJ whole genome shotgun (WGS) entry which is preliminary data.</text>
</comment>
<gene>
    <name evidence="1" type="ORF">E3N88_22772</name>
</gene>
<dbReference type="Proteomes" id="UP000326396">
    <property type="component" value="Linkage Group LG2"/>
</dbReference>
<organism evidence="1 2">
    <name type="scientific">Mikania micrantha</name>
    <name type="common">bitter vine</name>
    <dbReference type="NCBI Taxonomy" id="192012"/>
    <lineage>
        <taxon>Eukaryota</taxon>
        <taxon>Viridiplantae</taxon>
        <taxon>Streptophyta</taxon>
        <taxon>Embryophyta</taxon>
        <taxon>Tracheophyta</taxon>
        <taxon>Spermatophyta</taxon>
        <taxon>Magnoliopsida</taxon>
        <taxon>eudicotyledons</taxon>
        <taxon>Gunneridae</taxon>
        <taxon>Pentapetalae</taxon>
        <taxon>asterids</taxon>
        <taxon>campanulids</taxon>
        <taxon>Asterales</taxon>
        <taxon>Asteraceae</taxon>
        <taxon>Asteroideae</taxon>
        <taxon>Heliantheae alliance</taxon>
        <taxon>Eupatorieae</taxon>
        <taxon>Mikania</taxon>
    </lineage>
</organism>
<evidence type="ECO:0000313" key="2">
    <source>
        <dbReference type="Proteomes" id="UP000326396"/>
    </source>
</evidence>
<protein>
    <submittedName>
        <fullName evidence="1">Uncharacterized protein</fullName>
    </submittedName>
</protein>
<proteinExistence type="predicted"/>